<dbReference type="InterPro" id="IPR007197">
    <property type="entry name" value="rSAM"/>
</dbReference>
<organism evidence="7 8">
    <name type="scientific">Fusibacter ferrireducens</name>
    <dbReference type="NCBI Taxonomy" id="2785058"/>
    <lineage>
        <taxon>Bacteria</taxon>
        <taxon>Bacillati</taxon>
        <taxon>Bacillota</taxon>
        <taxon>Clostridia</taxon>
        <taxon>Eubacteriales</taxon>
        <taxon>Eubacteriales Family XII. Incertae Sedis</taxon>
        <taxon>Fusibacter</taxon>
    </lineage>
</organism>
<evidence type="ECO:0000313" key="8">
    <source>
        <dbReference type="Proteomes" id="UP000614200"/>
    </source>
</evidence>
<dbReference type="Pfam" id="PF04055">
    <property type="entry name" value="Radical_SAM"/>
    <property type="match status" value="1"/>
</dbReference>
<dbReference type="Gene3D" id="3.80.30.20">
    <property type="entry name" value="tm_1862 like domain"/>
    <property type="match status" value="1"/>
</dbReference>
<evidence type="ECO:0000256" key="2">
    <source>
        <dbReference type="ARBA" id="ARBA00022691"/>
    </source>
</evidence>
<comment type="caution">
    <text evidence="7">The sequence shown here is derived from an EMBL/GenBank/DDBJ whole genome shotgun (WGS) entry which is preliminary data.</text>
</comment>
<proteinExistence type="predicted"/>
<protein>
    <submittedName>
        <fullName evidence="7">Radical SAM protein</fullName>
    </submittedName>
</protein>
<dbReference type="SUPFAM" id="SSF102114">
    <property type="entry name" value="Radical SAM enzymes"/>
    <property type="match status" value="1"/>
</dbReference>
<dbReference type="SFLD" id="SFLDG01095">
    <property type="entry name" value="Uncharacterised_Radical_SAM_Su"/>
    <property type="match status" value="1"/>
</dbReference>
<gene>
    <name evidence="7" type="ORF">ISU02_02275</name>
</gene>
<accession>A0ABR9ZN83</accession>
<keyword evidence="3" id="KW-0479">Metal-binding</keyword>
<dbReference type="EMBL" id="JADKNH010000001">
    <property type="protein sequence ID" value="MBF4691922.1"/>
    <property type="molecule type" value="Genomic_DNA"/>
</dbReference>
<dbReference type="InterPro" id="IPR023404">
    <property type="entry name" value="rSAM_horseshoe"/>
</dbReference>
<keyword evidence="4" id="KW-0408">Iron</keyword>
<evidence type="ECO:0000256" key="3">
    <source>
        <dbReference type="ARBA" id="ARBA00022723"/>
    </source>
</evidence>
<reference evidence="7 8" key="1">
    <citation type="submission" date="2020-11" db="EMBL/GenBank/DDBJ databases">
        <title>Fusibacter basophilias sp. nov.</title>
        <authorList>
            <person name="Qiu D."/>
        </authorList>
    </citation>
    <scope>NUCLEOTIDE SEQUENCE [LARGE SCALE GENOMIC DNA]</scope>
    <source>
        <strain evidence="7 8">Q10-2</strain>
    </source>
</reference>
<dbReference type="SMART" id="SM00729">
    <property type="entry name" value="Elp3"/>
    <property type="match status" value="1"/>
</dbReference>
<dbReference type="PROSITE" id="PS51257">
    <property type="entry name" value="PROKAR_LIPOPROTEIN"/>
    <property type="match status" value="1"/>
</dbReference>
<keyword evidence="8" id="KW-1185">Reference proteome</keyword>
<evidence type="ECO:0000256" key="4">
    <source>
        <dbReference type="ARBA" id="ARBA00023004"/>
    </source>
</evidence>
<dbReference type="SFLD" id="SFLDS00029">
    <property type="entry name" value="Radical_SAM"/>
    <property type="match status" value="1"/>
</dbReference>
<feature type="domain" description="Radical SAM core" evidence="6">
    <location>
        <begin position="9"/>
        <end position="241"/>
    </location>
</feature>
<name>A0ABR9ZN83_9FIRM</name>
<dbReference type="Proteomes" id="UP000614200">
    <property type="component" value="Unassembled WGS sequence"/>
</dbReference>
<dbReference type="InterPro" id="IPR006638">
    <property type="entry name" value="Elp3/MiaA/NifB-like_rSAM"/>
</dbReference>
<dbReference type="InterPro" id="IPR051198">
    <property type="entry name" value="BchE-like"/>
</dbReference>
<evidence type="ECO:0000259" key="6">
    <source>
        <dbReference type="PROSITE" id="PS51918"/>
    </source>
</evidence>
<dbReference type="CDD" id="cd01335">
    <property type="entry name" value="Radical_SAM"/>
    <property type="match status" value="1"/>
</dbReference>
<sequence>MRYEGTVYRPPSEANSLILQVTIGCAHNKCTFCSMYKDKQFRMRPESAIIEDLEDARQVYAFVDKFFLADGNALVMSTDKLARIIKKIRTLFPECKRIGIYGSPSDILSKSIEDLKYLKSLGLGIIYMGIESGSDQVLSRVKKGATSDQIVAAGQKIMSVDILLSTMVISGLGGEHLWETHALESAKVINAISPDYIGLLTLLIEPHTPLAEEIKQGTFKILKPLDTLKETLLMVKHIDVRHAIFRSNHASNYLTLRGTFPEDQKKVLGQIEYAIECYEDESLLDQNRSL</sequence>
<keyword evidence="2" id="KW-0949">S-adenosyl-L-methionine</keyword>
<keyword evidence="5" id="KW-0411">Iron-sulfur</keyword>
<dbReference type="PANTHER" id="PTHR43409:SF4">
    <property type="entry name" value="RADICAL SAM SUPERFAMILY PROTEIN"/>
    <property type="match status" value="1"/>
</dbReference>
<dbReference type="PANTHER" id="PTHR43409">
    <property type="entry name" value="ANAEROBIC MAGNESIUM-PROTOPORPHYRIN IX MONOMETHYL ESTER CYCLASE-RELATED"/>
    <property type="match status" value="1"/>
</dbReference>
<evidence type="ECO:0000313" key="7">
    <source>
        <dbReference type="EMBL" id="MBF4691922.1"/>
    </source>
</evidence>
<dbReference type="InterPro" id="IPR058240">
    <property type="entry name" value="rSAM_sf"/>
</dbReference>
<dbReference type="PROSITE" id="PS51918">
    <property type="entry name" value="RADICAL_SAM"/>
    <property type="match status" value="1"/>
</dbReference>
<dbReference type="SFLD" id="SFLDG01082">
    <property type="entry name" value="B12-binding_domain_containing"/>
    <property type="match status" value="1"/>
</dbReference>
<dbReference type="RefSeq" id="WP_194700152.1">
    <property type="nucleotide sequence ID" value="NZ_JADKNH010000001.1"/>
</dbReference>
<comment type="cofactor">
    <cofactor evidence="1">
        <name>[4Fe-4S] cluster</name>
        <dbReference type="ChEBI" id="CHEBI:49883"/>
    </cofactor>
</comment>
<evidence type="ECO:0000256" key="1">
    <source>
        <dbReference type="ARBA" id="ARBA00001966"/>
    </source>
</evidence>
<evidence type="ECO:0000256" key="5">
    <source>
        <dbReference type="ARBA" id="ARBA00023014"/>
    </source>
</evidence>